<organism evidence="1 2">
    <name type="scientific">Aerococcus urinaeequi</name>
    <dbReference type="NCBI Taxonomy" id="51665"/>
    <lineage>
        <taxon>Bacteria</taxon>
        <taxon>Bacillati</taxon>
        <taxon>Bacillota</taxon>
        <taxon>Bacilli</taxon>
        <taxon>Lactobacillales</taxon>
        <taxon>Aerococcaceae</taxon>
        <taxon>Aerococcus</taxon>
    </lineage>
</organism>
<dbReference type="AlphaFoldDB" id="A0AA47G931"/>
<dbReference type="EMBL" id="CP114063">
    <property type="protein sequence ID" value="WAT24573.1"/>
    <property type="molecule type" value="Genomic_DNA"/>
</dbReference>
<dbReference type="Proteomes" id="UP001164714">
    <property type="component" value="Chromosome"/>
</dbReference>
<evidence type="ECO:0000313" key="2">
    <source>
        <dbReference type="Proteomes" id="UP001164714"/>
    </source>
</evidence>
<evidence type="ECO:0000313" key="1">
    <source>
        <dbReference type="EMBL" id="WAT24573.1"/>
    </source>
</evidence>
<gene>
    <name evidence="1" type="ORF">OZ415_00180</name>
</gene>
<name>A0AA47G931_9LACT</name>
<accession>A0AA47G931</accession>
<sequence length="187" mass="22287">MESATDKEIKYHIRRHIALPYKIKRLETERLKSQLYAYSMQSFTGTSQYGFSIDDYTQAMDIERFVIRLVLNQESLDRQINALKLRYKLFQELLPTLDYPTLKSLLKHEYLSDYEVMVYNEIQEINYYIDQHKQAKRQRRSDNEVANLDLTEKDIIAILTSDDWRSTKETKISVLNAVEDELMAMLE</sequence>
<protein>
    <submittedName>
        <fullName evidence="1">Uncharacterized protein</fullName>
    </submittedName>
</protein>
<dbReference type="RefSeq" id="WP_269105008.1">
    <property type="nucleotide sequence ID" value="NZ_CP114063.1"/>
</dbReference>
<reference evidence="1" key="1">
    <citation type="submission" date="2022-12" db="EMBL/GenBank/DDBJ databases">
        <title>Whole genome sequence analysis of a duck derived balloon bacteium Aerococcus urinaeequi henan2020.</title>
        <authorList>
            <person name="Zhang H."/>
            <person name="Qiao H.X."/>
            <person name="Bian C.Z."/>
            <person name="Shu J.C."/>
        </authorList>
    </citation>
    <scope>NUCLEOTIDE SEQUENCE</scope>
    <source>
        <strain evidence="1">2020-HN-1</strain>
    </source>
</reference>
<proteinExistence type="predicted"/>